<dbReference type="Proteomes" id="UP000274350">
    <property type="component" value="Chromosome"/>
</dbReference>
<protein>
    <recommendedName>
        <fullName evidence="8">Cytochrome C oxidase subunit III</fullName>
    </recommendedName>
</protein>
<evidence type="ECO:0000256" key="2">
    <source>
        <dbReference type="ARBA" id="ARBA00022692"/>
    </source>
</evidence>
<keyword evidence="3 5" id="KW-1133">Transmembrane helix</keyword>
<keyword evidence="7" id="KW-1185">Reference proteome</keyword>
<gene>
    <name evidence="6" type="ORF">EJG51_004095</name>
</gene>
<feature type="transmembrane region" description="Helical" evidence="5">
    <location>
        <begin position="17"/>
        <end position="38"/>
    </location>
</feature>
<organism evidence="6 7">
    <name type="scientific">Undibacterium piscinae</name>
    <dbReference type="NCBI Taxonomy" id="2495591"/>
    <lineage>
        <taxon>Bacteria</taxon>
        <taxon>Pseudomonadati</taxon>
        <taxon>Pseudomonadota</taxon>
        <taxon>Betaproteobacteria</taxon>
        <taxon>Burkholderiales</taxon>
        <taxon>Oxalobacteraceae</taxon>
        <taxon>Undibacterium</taxon>
    </lineage>
</organism>
<evidence type="ECO:0000256" key="4">
    <source>
        <dbReference type="ARBA" id="ARBA00023136"/>
    </source>
</evidence>
<evidence type="ECO:0000256" key="5">
    <source>
        <dbReference type="SAM" id="Phobius"/>
    </source>
</evidence>
<feature type="transmembrane region" description="Helical" evidence="5">
    <location>
        <begin position="58"/>
        <end position="79"/>
    </location>
</feature>
<dbReference type="KEGG" id="upi:EJG51_004095"/>
<name>A0A6M4A323_9BURK</name>
<evidence type="ECO:0000256" key="3">
    <source>
        <dbReference type="ARBA" id="ARBA00022989"/>
    </source>
</evidence>
<feature type="transmembrane region" description="Helical" evidence="5">
    <location>
        <begin position="85"/>
        <end position="110"/>
    </location>
</feature>
<proteinExistence type="predicted"/>
<evidence type="ECO:0000313" key="6">
    <source>
        <dbReference type="EMBL" id="QJQ05170.1"/>
    </source>
</evidence>
<keyword evidence="2 5" id="KW-0812">Transmembrane</keyword>
<dbReference type="InterPro" id="IPR019109">
    <property type="entry name" value="MamF_MmsF"/>
</dbReference>
<dbReference type="Pfam" id="PF09685">
    <property type="entry name" value="MamF_MmsF"/>
    <property type="match status" value="1"/>
</dbReference>
<dbReference type="EMBL" id="CP051152">
    <property type="protein sequence ID" value="QJQ05170.1"/>
    <property type="molecule type" value="Genomic_DNA"/>
</dbReference>
<comment type="subcellular location">
    <subcellularLocation>
        <location evidence="1">Membrane</location>
        <topology evidence="1">Multi-pass membrane protein</topology>
    </subcellularLocation>
</comment>
<keyword evidence="4 5" id="KW-0472">Membrane</keyword>
<evidence type="ECO:0008006" key="8">
    <source>
        <dbReference type="Google" id="ProtNLM"/>
    </source>
</evidence>
<accession>A0A6M4A323</accession>
<evidence type="ECO:0000313" key="7">
    <source>
        <dbReference type="Proteomes" id="UP000274350"/>
    </source>
</evidence>
<dbReference type="OrthoDB" id="8778085at2"/>
<reference evidence="6 7" key="1">
    <citation type="journal article" date="2019" name="Int. J. Syst. Evol. Microbiol.">
        <title>Undibacterium piscinae sp. nov., isolated from Korean shiner intestine.</title>
        <authorList>
            <person name="Lee S.Y."/>
            <person name="Kang W."/>
            <person name="Kim P.S."/>
            <person name="Kim H.S."/>
            <person name="Sung H."/>
            <person name="Shin N.R."/>
            <person name="Whon T.W."/>
            <person name="Yun J.H."/>
            <person name="Lee J.Y."/>
            <person name="Lee J.Y."/>
            <person name="Jung M.J."/>
            <person name="Jeong Y.S."/>
            <person name="Tak E.J."/>
            <person name="Han J.E."/>
            <person name="Hyun D.W."/>
            <person name="Kang M.S."/>
            <person name="Lee K.E."/>
            <person name="Lee B.H."/>
            <person name="Bae J.W."/>
        </authorList>
    </citation>
    <scope>NUCLEOTIDE SEQUENCE [LARGE SCALE GENOMIC DNA]</scope>
    <source>
        <strain evidence="6 7">S11R28</strain>
    </source>
</reference>
<sequence length="126" mass="14148">MNTPDTHVSVAVQAETLYLLNLLLLPGLGFLGLLWLAYRNADSDSELTRCHLRQTVSASIWAGILLMLVTLLIMFFGGFESPYTWMVLILYFLTCHATLILFGVVGLTCAMGKKTYTYPLIGRKKW</sequence>
<dbReference type="AlphaFoldDB" id="A0A6M4A323"/>
<evidence type="ECO:0000256" key="1">
    <source>
        <dbReference type="ARBA" id="ARBA00004141"/>
    </source>
</evidence>